<dbReference type="EMBL" id="BONQ01000071">
    <property type="protein sequence ID" value="GIG46440.1"/>
    <property type="molecule type" value="Genomic_DNA"/>
</dbReference>
<gene>
    <name evidence="1" type="ORF">Dsi01nite_044810</name>
</gene>
<organism evidence="1 2">
    <name type="scientific">Dactylosporangium siamense</name>
    <dbReference type="NCBI Taxonomy" id="685454"/>
    <lineage>
        <taxon>Bacteria</taxon>
        <taxon>Bacillati</taxon>
        <taxon>Actinomycetota</taxon>
        <taxon>Actinomycetes</taxon>
        <taxon>Micromonosporales</taxon>
        <taxon>Micromonosporaceae</taxon>
        <taxon>Dactylosporangium</taxon>
    </lineage>
</organism>
<evidence type="ECO:0000313" key="1">
    <source>
        <dbReference type="EMBL" id="GIG46440.1"/>
    </source>
</evidence>
<reference evidence="1" key="1">
    <citation type="submission" date="2021-01" db="EMBL/GenBank/DDBJ databases">
        <title>Whole genome shotgun sequence of Dactylosporangium siamense NBRC 106093.</title>
        <authorList>
            <person name="Komaki H."/>
            <person name="Tamura T."/>
        </authorList>
    </citation>
    <scope>NUCLEOTIDE SEQUENCE</scope>
    <source>
        <strain evidence="1">NBRC 106093</strain>
    </source>
</reference>
<protein>
    <submittedName>
        <fullName evidence="1">Uncharacterized protein</fullName>
    </submittedName>
</protein>
<sequence length="56" mass="6271">MRRLPSDGRQTEQEYTVCVHAKTAGRVIRFSGWDLGRNDHTGALDDGAPRSYLIVP</sequence>
<dbReference type="AlphaFoldDB" id="A0A919PKF5"/>
<comment type="caution">
    <text evidence="1">The sequence shown here is derived from an EMBL/GenBank/DDBJ whole genome shotgun (WGS) entry which is preliminary data.</text>
</comment>
<name>A0A919PKF5_9ACTN</name>
<keyword evidence="2" id="KW-1185">Reference proteome</keyword>
<accession>A0A919PKF5</accession>
<evidence type="ECO:0000313" key="2">
    <source>
        <dbReference type="Proteomes" id="UP000660611"/>
    </source>
</evidence>
<dbReference type="Proteomes" id="UP000660611">
    <property type="component" value="Unassembled WGS sequence"/>
</dbReference>
<proteinExistence type="predicted"/>